<dbReference type="Gene3D" id="1.10.150.690">
    <property type="entry name" value="DUF2063"/>
    <property type="match status" value="1"/>
</dbReference>
<dbReference type="InterPro" id="IPR018640">
    <property type="entry name" value="DUF2063"/>
</dbReference>
<reference evidence="3" key="1">
    <citation type="submission" date="2017-09" db="EMBL/GenBank/DDBJ databases">
        <authorList>
            <person name="Varghese N."/>
            <person name="Submissions S."/>
        </authorList>
    </citation>
    <scope>NUCLEOTIDE SEQUENCE [LARGE SCALE GENOMIC DNA]</scope>
    <source>
        <strain evidence="3">DSM 15103</strain>
    </source>
</reference>
<keyword evidence="3" id="KW-1185">Reference proteome</keyword>
<dbReference type="RefSeq" id="WP_096999505.1">
    <property type="nucleotide sequence ID" value="NZ_OBEI01000001.1"/>
</dbReference>
<organism evidence="2 3">
    <name type="scientific">Persephonella hydrogeniphila</name>
    <dbReference type="NCBI Taxonomy" id="198703"/>
    <lineage>
        <taxon>Bacteria</taxon>
        <taxon>Pseudomonadati</taxon>
        <taxon>Aquificota</taxon>
        <taxon>Aquificia</taxon>
        <taxon>Aquificales</taxon>
        <taxon>Hydrogenothermaceae</taxon>
        <taxon>Persephonella</taxon>
    </lineage>
</organism>
<dbReference type="Gene3D" id="3.90.930.50">
    <property type="match status" value="1"/>
</dbReference>
<dbReference type="InterPro" id="IPR044922">
    <property type="entry name" value="DUF2063_N_sf"/>
</dbReference>
<evidence type="ECO:0000259" key="1">
    <source>
        <dbReference type="Pfam" id="PF09836"/>
    </source>
</evidence>
<dbReference type="Proteomes" id="UP000219036">
    <property type="component" value="Unassembled WGS sequence"/>
</dbReference>
<protein>
    <recommendedName>
        <fullName evidence="1">Putative DNA-binding domain-containing protein</fullName>
    </recommendedName>
</protein>
<evidence type="ECO:0000313" key="3">
    <source>
        <dbReference type="Proteomes" id="UP000219036"/>
    </source>
</evidence>
<evidence type="ECO:0000313" key="2">
    <source>
        <dbReference type="EMBL" id="SNZ03172.1"/>
    </source>
</evidence>
<proteinExistence type="predicted"/>
<accession>A0A285N145</accession>
<gene>
    <name evidence="2" type="ORF">SAMN06265182_0312</name>
</gene>
<dbReference type="AlphaFoldDB" id="A0A285N145"/>
<name>A0A285N145_9AQUI</name>
<dbReference type="OrthoDB" id="4146344at2"/>
<dbReference type="Pfam" id="PF09836">
    <property type="entry name" value="DUF2063"/>
    <property type="match status" value="1"/>
</dbReference>
<dbReference type="EMBL" id="OBEI01000001">
    <property type="protein sequence ID" value="SNZ03172.1"/>
    <property type="molecule type" value="Genomic_DNA"/>
</dbReference>
<sequence length="233" mass="27935">MQYKKIIEEFYKSVKEGGNPLSLPEEGLEIYRNLIRHTVYEFLSSVFPLTKKITEDKWEDLIESFVSSQNFTSPYLQDLPFHFIEYIEKKDVFKDEEYLKDLLRYEWLEVEIFNQDVPLKESEFSWQNTYRLSNSARAVVFQYPVHHISQIGITSFKHKKGRYNLIIYQNPESFEVEYIQLTDFLYEILNSLESGNLYKISTEISVKYSVNLELISNHMEKFFKTLIKNRIII</sequence>
<feature type="domain" description="Putative DNA-binding" evidence="1">
    <location>
        <begin position="9"/>
        <end position="87"/>
    </location>
</feature>